<reference evidence="2 3" key="1">
    <citation type="submission" date="2021-03" db="EMBL/GenBank/DDBJ databases">
        <title>Sequencing the genomes of 1000 actinobacteria strains.</title>
        <authorList>
            <person name="Klenk H.-P."/>
        </authorList>
    </citation>
    <scope>NUCLEOTIDE SEQUENCE [LARGE SCALE GENOMIC DNA]</scope>
    <source>
        <strain evidence="2 3">DSM 45510</strain>
    </source>
</reference>
<feature type="chain" id="PRO_5045953423" evidence="1">
    <location>
        <begin position="19"/>
        <end position="150"/>
    </location>
</feature>
<dbReference type="Gene3D" id="2.60.270.50">
    <property type="match status" value="1"/>
</dbReference>
<organism evidence="2 3">
    <name type="scientific">Amycolatopsis magusensis</name>
    <dbReference type="NCBI Taxonomy" id="882444"/>
    <lineage>
        <taxon>Bacteria</taxon>
        <taxon>Bacillati</taxon>
        <taxon>Actinomycetota</taxon>
        <taxon>Actinomycetes</taxon>
        <taxon>Pseudonocardiales</taxon>
        <taxon>Pseudonocardiaceae</taxon>
        <taxon>Amycolatopsis</taxon>
    </lineage>
</organism>
<keyword evidence="3" id="KW-1185">Reference proteome</keyword>
<feature type="signal peptide" evidence="1">
    <location>
        <begin position="1"/>
        <end position="18"/>
    </location>
</feature>
<dbReference type="Proteomes" id="UP000741013">
    <property type="component" value="Unassembled WGS sequence"/>
</dbReference>
<evidence type="ECO:0000313" key="3">
    <source>
        <dbReference type="Proteomes" id="UP000741013"/>
    </source>
</evidence>
<gene>
    <name evidence="2" type="ORF">JOM49_005799</name>
</gene>
<comment type="caution">
    <text evidence="2">The sequence shown here is derived from an EMBL/GenBank/DDBJ whole genome shotgun (WGS) entry which is preliminary data.</text>
</comment>
<evidence type="ECO:0000313" key="2">
    <source>
        <dbReference type="EMBL" id="MBP2184273.1"/>
    </source>
</evidence>
<accession>A0ABS4PY77</accession>
<proteinExistence type="predicted"/>
<protein>
    <submittedName>
        <fullName evidence="2">Uncharacterized protein</fullName>
    </submittedName>
</protein>
<dbReference type="EMBL" id="JAGGMS010000001">
    <property type="protein sequence ID" value="MBP2184273.1"/>
    <property type="molecule type" value="Genomic_DNA"/>
</dbReference>
<keyword evidence="1" id="KW-0732">Signal</keyword>
<sequence length="150" mass="16270">MAAMTVFALAAPAGTASASGSRDGLDVADTWRTARGTIVNYTDITWGLGAVAVHPDGAGWLEEPPRLVRPGEEVTFATGYASDWVGSGLSVVYYNNLNGQNQVYFRANCVANGSNVHDEQQDSNKYRAVFSYDNGKSSNSYSVRWHIEKR</sequence>
<dbReference type="RefSeq" id="WP_209667310.1">
    <property type="nucleotide sequence ID" value="NZ_JAGGMS010000001.1"/>
</dbReference>
<evidence type="ECO:0000256" key="1">
    <source>
        <dbReference type="SAM" id="SignalP"/>
    </source>
</evidence>
<name>A0ABS4PY77_9PSEU</name>